<feature type="transmembrane region" description="Helical" evidence="1">
    <location>
        <begin position="86"/>
        <end position="106"/>
    </location>
</feature>
<evidence type="ECO:0000313" key="3">
    <source>
        <dbReference type="EMBL" id="RFS25088.1"/>
    </source>
</evidence>
<keyword evidence="4" id="KW-1185">Reference proteome</keyword>
<organism evidence="3 4">
    <name type="scientific">Chitinophaga silvatica</name>
    <dbReference type="NCBI Taxonomy" id="2282649"/>
    <lineage>
        <taxon>Bacteria</taxon>
        <taxon>Pseudomonadati</taxon>
        <taxon>Bacteroidota</taxon>
        <taxon>Chitinophagia</taxon>
        <taxon>Chitinophagales</taxon>
        <taxon>Chitinophagaceae</taxon>
        <taxon>Chitinophaga</taxon>
    </lineage>
</organism>
<dbReference type="OrthoDB" id="679295at2"/>
<accession>A0A3E1YEY8</accession>
<feature type="domain" description="DUF6249" evidence="2">
    <location>
        <begin position="8"/>
        <end position="105"/>
    </location>
</feature>
<dbReference type="InterPro" id="IPR046216">
    <property type="entry name" value="DUF6249"/>
</dbReference>
<protein>
    <recommendedName>
        <fullName evidence="2">DUF6249 domain-containing protein</fullName>
    </recommendedName>
</protein>
<sequence>MQITSAAVVIALALTIYSFCYYYFTTRHKERLMVLEKGLPADFFSKHISYLPALLVLGIVFIGIALGAITGLVLENLLPGLNPVVLLVATVFVFTGVSLIIAFFILKRLIGKNYV</sequence>
<keyword evidence="1" id="KW-0812">Transmembrane</keyword>
<comment type="caution">
    <text evidence="3">The sequence shown here is derived from an EMBL/GenBank/DDBJ whole genome shotgun (WGS) entry which is preliminary data.</text>
</comment>
<gene>
    <name evidence="3" type="ORF">DVR12_07850</name>
</gene>
<name>A0A3E1YEY8_9BACT</name>
<dbReference type="AlphaFoldDB" id="A0A3E1YEY8"/>
<feature type="transmembrane region" description="Helical" evidence="1">
    <location>
        <begin position="6"/>
        <end position="24"/>
    </location>
</feature>
<evidence type="ECO:0000313" key="4">
    <source>
        <dbReference type="Proteomes" id="UP000260644"/>
    </source>
</evidence>
<proteinExistence type="predicted"/>
<reference evidence="3 4" key="1">
    <citation type="submission" date="2018-07" db="EMBL/GenBank/DDBJ databases">
        <title>Chitinophaga K2CV101002-2 sp. nov., isolated from a monsoon evergreen broad-leaved forest soil.</title>
        <authorList>
            <person name="Lv Y."/>
        </authorList>
    </citation>
    <scope>NUCLEOTIDE SEQUENCE [LARGE SCALE GENOMIC DNA]</scope>
    <source>
        <strain evidence="3 4">GDMCC 1.1288</strain>
    </source>
</reference>
<dbReference type="Proteomes" id="UP000260644">
    <property type="component" value="Unassembled WGS sequence"/>
</dbReference>
<dbReference type="RefSeq" id="WP_116975082.1">
    <property type="nucleotide sequence ID" value="NZ_QPMM01000002.1"/>
</dbReference>
<evidence type="ECO:0000259" key="2">
    <source>
        <dbReference type="Pfam" id="PF19762"/>
    </source>
</evidence>
<keyword evidence="1" id="KW-0472">Membrane</keyword>
<feature type="transmembrane region" description="Helical" evidence="1">
    <location>
        <begin position="53"/>
        <end position="74"/>
    </location>
</feature>
<dbReference type="Pfam" id="PF19762">
    <property type="entry name" value="DUF6249"/>
    <property type="match status" value="1"/>
</dbReference>
<keyword evidence="1" id="KW-1133">Transmembrane helix</keyword>
<evidence type="ECO:0000256" key="1">
    <source>
        <dbReference type="SAM" id="Phobius"/>
    </source>
</evidence>
<dbReference type="EMBL" id="QPMM01000002">
    <property type="protein sequence ID" value="RFS25088.1"/>
    <property type="molecule type" value="Genomic_DNA"/>
</dbReference>